<evidence type="ECO:0000313" key="1">
    <source>
        <dbReference type="EMBL" id="KAG6716251.1"/>
    </source>
</evidence>
<reference evidence="1" key="1">
    <citation type="submission" date="2021-01" db="EMBL/GenBank/DDBJ databases">
        <authorList>
            <person name="Lovell J.T."/>
            <person name="Bentley N."/>
            <person name="Bhattarai G."/>
            <person name="Jenkins J.W."/>
            <person name="Sreedasyam A."/>
            <person name="Alarcon Y."/>
            <person name="Bock C."/>
            <person name="Boston L."/>
            <person name="Carlson J."/>
            <person name="Cervantes K."/>
            <person name="Clermont K."/>
            <person name="Krom N."/>
            <person name="Kubenka K."/>
            <person name="Mamidi S."/>
            <person name="Mattison C."/>
            <person name="Monteros M."/>
            <person name="Pisani C."/>
            <person name="Plott C."/>
            <person name="Rajasekar S."/>
            <person name="Rhein H.S."/>
            <person name="Rohla C."/>
            <person name="Song M."/>
            <person name="Hilaire R.S."/>
            <person name="Shu S."/>
            <person name="Wells L."/>
            <person name="Wang X."/>
            <person name="Webber J."/>
            <person name="Heerema R.J."/>
            <person name="Klein P."/>
            <person name="Conner P."/>
            <person name="Grauke L."/>
            <person name="Grimwood J."/>
            <person name="Schmutz J."/>
            <person name="Randall J.J."/>
        </authorList>
    </citation>
    <scope>NUCLEOTIDE SEQUENCE</scope>
    <source>
        <tissue evidence="1">Leaf</tissue>
    </source>
</reference>
<protein>
    <submittedName>
        <fullName evidence="1">Uncharacterized protein</fullName>
    </submittedName>
</protein>
<evidence type="ECO:0000313" key="2">
    <source>
        <dbReference type="Proteomes" id="UP000811246"/>
    </source>
</evidence>
<organism evidence="1 2">
    <name type="scientific">Carya illinoinensis</name>
    <name type="common">Pecan</name>
    <dbReference type="NCBI Taxonomy" id="32201"/>
    <lineage>
        <taxon>Eukaryota</taxon>
        <taxon>Viridiplantae</taxon>
        <taxon>Streptophyta</taxon>
        <taxon>Embryophyta</taxon>
        <taxon>Tracheophyta</taxon>
        <taxon>Spermatophyta</taxon>
        <taxon>Magnoliopsida</taxon>
        <taxon>eudicotyledons</taxon>
        <taxon>Gunneridae</taxon>
        <taxon>Pentapetalae</taxon>
        <taxon>rosids</taxon>
        <taxon>fabids</taxon>
        <taxon>Fagales</taxon>
        <taxon>Juglandaceae</taxon>
        <taxon>Carya</taxon>
    </lineage>
</organism>
<proteinExistence type="predicted"/>
<dbReference type="AlphaFoldDB" id="A0A922F574"/>
<accession>A0A922F574</accession>
<dbReference type="EMBL" id="CM031828">
    <property type="protein sequence ID" value="KAG6716251.1"/>
    <property type="molecule type" value="Genomic_DNA"/>
</dbReference>
<sequence>MVPQVSKPKHYQIKTHITQTRCMKHAQCTKPKNTSFPHTPKTHLAQKHILSEKHAKSHIWPPKVHLAQYLAGSPSGPISRQKSIWPTPKVPFGLINHYPILTVYAMTSPRGHPHTLAPVSHRRVPPRM</sequence>
<gene>
    <name evidence="1" type="ORF">I3842_04G039600</name>
</gene>
<dbReference type="Proteomes" id="UP000811246">
    <property type="component" value="Chromosome 4"/>
</dbReference>
<comment type="caution">
    <text evidence="1">The sequence shown here is derived from an EMBL/GenBank/DDBJ whole genome shotgun (WGS) entry which is preliminary data.</text>
</comment>
<name>A0A922F574_CARIL</name>